<reference evidence="1" key="1">
    <citation type="journal article" date="2014" name="Front. Microbiol.">
        <title>High frequency of phylogenetically diverse reductive dehalogenase-homologous genes in deep subseafloor sedimentary metagenomes.</title>
        <authorList>
            <person name="Kawai M."/>
            <person name="Futagami T."/>
            <person name="Toyoda A."/>
            <person name="Takaki Y."/>
            <person name="Nishi S."/>
            <person name="Hori S."/>
            <person name="Arai W."/>
            <person name="Tsubouchi T."/>
            <person name="Morono Y."/>
            <person name="Uchiyama I."/>
            <person name="Ito T."/>
            <person name="Fujiyama A."/>
            <person name="Inagaki F."/>
            <person name="Takami H."/>
        </authorList>
    </citation>
    <scope>NUCLEOTIDE SEQUENCE</scope>
    <source>
        <strain evidence="1">Expedition CK06-06</strain>
    </source>
</reference>
<organism evidence="1">
    <name type="scientific">marine sediment metagenome</name>
    <dbReference type="NCBI Taxonomy" id="412755"/>
    <lineage>
        <taxon>unclassified sequences</taxon>
        <taxon>metagenomes</taxon>
        <taxon>ecological metagenomes</taxon>
    </lineage>
</organism>
<proteinExistence type="predicted"/>
<gene>
    <name evidence="1" type="ORF">S12H4_40760</name>
</gene>
<dbReference type="AlphaFoldDB" id="X1UTL2"/>
<name>X1UTL2_9ZZZZ</name>
<evidence type="ECO:0000313" key="1">
    <source>
        <dbReference type="EMBL" id="GAI95674.1"/>
    </source>
</evidence>
<accession>X1UTL2</accession>
<dbReference type="EMBL" id="BARW01024769">
    <property type="protein sequence ID" value="GAI95674.1"/>
    <property type="molecule type" value="Genomic_DNA"/>
</dbReference>
<comment type="caution">
    <text evidence="1">The sequence shown here is derived from an EMBL/GenBank/DDBJ whole genome shotgun (WGS) entry which is preliminary data.</text>
</comment>
<protein>
    <submittedName>
        <fullName evidence="1">Uncharacterized protein</fullName>
    </submittedName>
</protein>
<sequence length="63" mass="6865">MGLEPGWLITALTTGVSGIGKGFIEQVSKDYTTQVKIALDKLIFVDYSFPIDTSQVNPGYQVI</sequence>